<evidence type="ECO:0000313" key="6">
    <source>
        <dbReference type="Proteomes" id="UP001443914"/>
    </source>
</evidence>
<evidence type="ECO:0000259" key="3">
    <source>
        <dbReference type="Pfam" id="PF05699"/>
    </source>
</evidence>
<name>A0AAW1HX23_SAPOF</name>
<dbReference type="InterPro" id="IPR008906">
    <property type="entry name" value="HATC_C_dom"/>
</dbReference>
<dbReference type="Proteomes" id="UP001443914">
    <property type="component" value="Unassembled WGS sequence"/>
</dbReference>
<dbReference type="PANTHER" id="PTHR46481:SF8">
    <property type="entry name" value="ZINC FINGER BED DOMAIN-CONTAINING PROTEIN RICESLEEPER 1-LIKE"/>
    <property type="match status" value="1"/>
</dbReference>
<evidence type="ECO:0008006" key="7">
    <source>
        <dbReference type="Google" id="ProtNLM"/>
    </source>
</evidence>
<dbReference type="InterPro" id="IPR025525">
    <property type="entry name" value="hAT-like_transposase_RNase-H"/>
</dbReference>
<reference evidence="5" key="1">
    <citation type="submission" date="2024-03" db="EMBL/GenBank/DDBJ databases">
        <title>WGS assembly of Saponaria officinalis var. Norfolk2.</title>
        <authorList>
            <person name="Jenkins J."/>
            <person name="Shu S."/>
            <person name="Grimwood J."/>
            <person name="Barry K."/>
            <person name="Goodstein D."/>
            <person name="Schmutz J."/>
            <person name="Leebens-Mack J."/>
            <person name="Osbourn A."/>
        </authorList>
    </citation>
    <scope>NUCLEOTIDE SEQUENCE [LARGE SCALE GENOMIC DNA]</scope>
    <source>
        <strain evidence="5">JIC</strain>
    </source>
</reference>
<sequence>MESFVNDNIASGDSGESGESDSLVELASSKTLGKRKRQGKGTKAVSTATSNRQRSQFHDHFVQSEVKDKKKCKYCSALIKYVPGNGTSALKSHTLRCKMFPANLDRKQKLIDFESQTITKEDGTTEVVSVPRLWQHDQNFSRKQCTKMIIFDELPFAHVEGEGFRDFCKAIQPEFIPPSRVTVTRDCYSLFIDERVNLKAFFGKLTSRVCLTTDTWTSGQNLSYMCLTAHFIDDSWVLHKRIINFVPIAGHSGEIIGRTIEQCLVEWNLKRILTYGLKDLHTSILKIRAAVRFVRSSPARAKCFKESVKEVSIKSKGLVSLDVDTRWNSTYLMLQSALKFKEAFANLSSKGGAYTRHLNKQLGVPNDSDWKAVETFLPFLEIFYDATLKVFGSLHVTSNAFLAQIVGVGSLISSYCTHENDHIRSMASKMKAKHDKYWGDVENLNILLFIAVILDLRHKWVFVEWTITDTYDAESADMLLVTIKKTLKSLFETYDTSSILTRENDEASSKFVSPSSLNRDKGTNKKVDAQQLLMDRFKKEKGTSMNVEKKSELDKYLSDDLEQNDDKFDLLGWWKDSSTRRYPIISKLAKDVLAMPISTVASESAFSTGGRVLDSFRTSLTPRIVEALICCQDWLRKSRGPLIIEERLADLEAIEESLEELSINQPQIVIDESLVVSIDDDNEIWIDG</sequence>
<dbReference type="GO" id="GO:0003677">
    <property type="term" value="F:DNA binding"/>
    <property type="evidence" value="ECO:0007669"/>
    <property type="project" value="UniProtKB-KW"/>
</dbReference>
<feature type="compositionally biased region" description="Polar residues" evidence="2">
    <location>
        <begin position="44"/>
        <end position="54"/>
    </location>
</feature>
<dbReference type="InterPro" id="IPR052035">
    <property type="entry name" value="ZnF_BED_domain_contain"/>
</dbReference>
<dbReference type="GO" id="GO:0046983">
    <property type="term" value="F:protein dimerization activity"/>
    <property type="evidence" value="ECO:0007669"/>
    <property type="project" value="InterPro"/>
</dbReference>
<keyword evidence="1" id="KW-0238">DNA-binding</keyword>
<dbReference type="SMART" id="SM00614">
    <property type="entry name" value="ZnF_BED"/>
    <property type="match status" value="1"/>
</dbReference>
<dbReference type="InterPro" id="IPR012337">
    <property type="entry name" value="RNaseH-like_sf"/>
</dbReference>
<dbReference type="PANTHER" id="PTHR46481">
    <property type="entry name" value="ZINC FINGER BED DOMAIN-CONTAINING PROTEIN 4"/>
    <property type="match status" value="1"/>
</dbReference>
<dbReference type="SUPFAM" id="SSF140996">
    <property type="entry name" value="Hermes dimerisation domain"/>
    <property type="match status" value="1"/>
</dbReference>
<protein>
    <recommendedName>
        <fullName evidence="7">Transposase</fullName>
    </recommendedName>
</protein>
<evidence type="ECO:0000256" key="1">
    <source>
        <dbReference type="ARBA" id="ARBA00023125"/>
    </source>
</evidence>
<dbReference type="Pfam" id="PF05699">
    <property type="entry name" value="Dimer_Tnp_hAT"/>
    <property type="match status" value="1"/>
</dbReference>
<evidence type="ECO:0000313" key="5">
    <source>
        <dbReference type="EMBL" id="KAK9681591.1"/>
    </source>
</evidence>
<dbReference type="AlphaFoldDB" id="A0AAW1HX23"/>
<feature type="region of interest" description="Disordered" evidence="2">
    <location>
        <begin position="1"/>
        <end position="56"/>
    </location>
</feature>
<dbReference type="SUPFAM" id="SSF53098">
    <property type="entry name" value="Ribonuclease H-like"/>
    <property type="match status" value="1"/>
</dbReference>
<dbReference type="EMBL" id="JBDFQZ010000010">
    <property type="protein sequence ID" value="KAK9681591.1"/>
    <property type="molecule type" value="Genomic_DNA"/>
</dbReference>
<keyword evidence="6" id="KW-1185">Reference proteome</keyword>
<evidence type="ECO:0000256" key="2">
    <source>
        <dbReference type="SAM" id="MobiDB-lite"/>
    </source>
</evidence>
<comment type="caution">
    <text evidence="5">The sequence shown here is derived from an EMBL/GenBank/DDBJ whole genome shotgun (WGS) entry which is preliminary data.</text>
</comment>
<feature type="domain" description="hAT-like transposase RNase-H fold" evidence="4">
    <location>
        <begin position="394"/>
        <end position="494"/>
    </location>
</feature>
<gene>
    <name evidence="5" type="ORF">RND81_10G013400</name>
</gene>
<feature type="domain" description="HAT C-terminal dimerisation" evidence="3">
    <location>
        <begin position="552"/>
        <end position="635"/>
    </location>
</feature>
<accession>A0AAW1HX23</accession>
<dbReference type="Pfam" id="PF14372">
    <property type="entry name" value="hAT-like_RNase-H"/>
    <property type="match status" value="1"/>
</dbReference>
<proteinExistence type="predicted"/>
<evidence type="ECO:0000259" key="4">
    <source>
        <dbReference type="Pfam" id="PF14372"/>
    </source>
</evidence>
<organism evidence="5 6">
    <name type="scientific">Saponaria officinalis</name>
    <name type="common">Common soapwort</name>
    <name type="synonym">Lychnis saponaria</name>
    <dbReference type="NCBI Taxonomy" id="3572"/>
    <lineage>
        <taxon>Eukaryota</taxon>
        <taxon>Viridiplantae</taxon>
        <taxon>Streptophyta</taxon>
        <taxon>Embryophyta</taxon>
        <taxon>Tracheophyta</taxon>
        <taxon>Spermatophyta</taxon>
        <taxon>Magnoliopsida</taxon>
        <taxon>eudicotyledons</taxon>
        <taxon>Gunneridae</taxon>
        <taxon>Pentapetalae</taxon>
        <taxon>Caryophyllales</taxon>
        <taxon>Caryophyllaceae</taxon>
        <taxon>Caryophylleae</taxon>
        <taxon>Saponaria</taxon>
    </lineage>
</organism>